<dbReference type="InterPro" id="IPR021109">
    <property type="entry name" value="Peptidase_aspartic_dom_sf"/>
</dbReference>
<dbReference type="Gene3D" id="2.40.70.10">
    <property type="entry name" value="Acid Proteases"/>
    <property type="match status" value="1"/>
</dbReference>
<comment type="caution">
    <text evidence="3">The sequence shown here is derived from an EMBL/GenBank/DDBJ whole genome shotgun (WGS) entry which is preliminary data.</text>
</comment>
<keyword evidence="3" id="KW-0645">Protease</keyword>
<reference evidence="3 4" key="1">
    <citation type="submission" date="2019-03" db="EMBL/GenBank/DDBJ databases">
        <title>Genomic Encyclopedia of Archaeal and Bacterial Type Strains, Phase II (KMG-II): from individual species to whole genera.</title>
        <authorList>
            <person name="Goeker M."/>
        </authorList>
    </citation>
    <scope>NUCLEOTIDE SEQUENCE [LARGE SCALE GENOMIC DNA]</scope>
    <source>
        <strain evidence="3 4">DSM 28323</strain>
    </source>
</reference>
<evidence type="ECO:0000313" key="3">
    <source>
        <dbReference type="EMBL" id="TDO28477.1"/>
    </source>
</evidence>
<dbReference type="AlphaFoldDB" id="A0A4R6J0X8"/>
<dbReference type="OrthoDB" id="7447720at2"/>
<name>A0A4R6J0X8_9BACT</name>
<organism evidence="3 4">
    <name type="scientific">Sediminibacterium goheungense</name>
    <dbReference type="NCBI Taxonomy" id="1086393"/>
    <lineage>
        <taxon>Bacteria</taxon>
        <taxon>Pseudomonadati</taxon>
        <taxon>Bacteroidota</taxon>
        <taxon>Chitinophagia</taxon>
        <taxon>Chitinophagales</taxon>
        <taxon>Chitinophagaceae</taxon>
        <taxon>Sediminibacterium</taxon>
    </lineage>
</organism>
<dbReference type="RefSeq" id="WP_133473018.1">
    <property type="nucleotide sequence ID" value="NZ_SNWP01000010.1"/>
</dbReference>
<evidence type="ECO:0000259" key="2">
    <source>
        <dbReference type="PROSITE" id="PS50175"/>
    </source>
</evidence>
<keyword evidence="4" id="KW-1185">Reference proteome</keyword>
<dbReference type="InterPro" id="IPR001995">
    <property type="entry name" value="Peptidase_A2_cat"/>
</dbReference>
<protein>
    <submittedName>
        <fullName evidence="3">Aspartyl protease</fullName>
    </submittedName>
</protein>
<evidence type="ECO:0000313" key="4">
    <source>
        <dbReference type="Proteomes" id="UP000295741"/>
    </source>
</evidence>
<gene>
    <name evidence="3" type="ORF">BC659_0543</name>
</gene>
<accession>A0A4R6J0X8</accession>
<dbReference type="PROSITE" id="PS50175">
    <property type="entry name" value="ASP_PROT_RETROV"/>
    <property type="match status" value="1"/>
</dbReference>
<dbReference type="GO" id="GO:0004190">
    <property type="term" value="F:aspartic-type endopeptidase activity"/>
    <property type="evidence" value="ECO:0007669"/>
    <property type="project" value="InterPro"/>
</dbReference>
<feature type="domain" description="Peptidase A2" evidence="2">
    <location>
        <begin position="44"/>
        <end position="124"/>
    </location>
</feature>
<dbReference type="EMBL" id="SNWP01000010">
    <property type="protein sequence ID" value="TDO28477.1"/>
    <property type="molecule type" value="Genomic_DNA"/>
</dbReference>
<sequence length="146" mass="16622">MQGIQFTIPTLQDHGPIIEAEIHTDEETFLNVKNFNGFHTYITTRLLIDTGSNISGLDKTIIQRLQLTQYRDDATIDGAGGRYELKLFRGILYLPIFREKALPIDLVEGDYSNAPYDGIIGRDVLRYCSFVYDGWSHSFKLMAVDV</sequence>
<evidence type="ECO:0000256" key="1">
    <source>
        <dbReference type="ARBA" id="ARBA00022801"/>
    </source>
</evidence>
<dbReference type="GO" id="GO:0006508">
    <property type="term" value="P:proteolysis"/>
    <property type="evidence" value="ECO:0007669"/>
    <property type="project" value="UniProtKB-KW"/>
</dbReference>
<dbReference type="Proteomes" id="UP000295741">
    <property type="component" value="Unassembled WGS sequence"/>
</dbReference>
<keyword evidence="1" id="KW-0378">Hydrolase</keyword>
<dbReference type="SUPFAM" id="SSF50630">
    <property type="entry name" value="Acid proteases"/>
    <property type="match status" value="1"/>
</dbReference>
<proteinExistence type="predicted"/>